<keyword evidence="1" id="KW-0460">Magnesium</keyword>
<keyword evidence="4" id="KW-1185">Reference proteome</keyword>
<comment type="caution">
    <text evidence="3">The sequence shown here is derived from an EMBL/GenBank/DDBJ whole genome shotgun (WGS) entry which is preliminary data.</text>
</comment>
<feature type="transmembrane region" description="Helical" evidence="2">
    <location>
        <begin position="81"/>
        <end position="101"/>
    </location>
</feature>
<dbReference type="PANTHER" id="PTHR42861">
    <property type="entry name" value="CALCIUM-TRANSPORTING ATPASE"/>
    <property type="match status" value="1"/>
</dbReference>
<dbReference type="InterPro" id="IPR023214">
    <property type="entry name" value="HAD_sf"/>
</dbReference>
<name>A0AAU9MB43_9ASTR</name>
<sequence length="102" mass="11189">MEVVVIATRVHTFFGKAAHLVDSTNQEVLLTLKTTDIGITVVDATDAARGASDIVLTEPELSVIISATITSRAIFQIMNNYTIYDVSVNIRIVFIFMFIALI</sequence>
<keyword evidence="2" id="KW-1133">Transmembrane helix</keyword>
<proteinExistence type="predicted"/>
<evidence type="ECO:0000313" key="4">
    <source>
        <dbReference type="Proteomes" id="UP001157418"/>
    </source>
</evidence>
<evidence type="ECO:0000256" key="1">
    <source>
        <dbReference type="ARBA" id="ARBA00022842"/>
    </source>
</evidence>
<organism evidence="3 4">
    <name type="scientific">Lactuca virosa</name>
    <dbReference type="NCBI Taxonomy" id="75947"/>
    <lineage>
        <taxon>Eukaryota</taxon>
        <taxon>Viridiplantae</taxon>
        <taxon>Streptophyta</taxon>
        <taxon>Embryophyta</taxon>
        <taxon>Tracheophyta</taxon>
        <taxon>Spermatophyta</taxon>
        <taxon>Magnoliopsida</taxon>
        <taxon>eudicotyledons</taxon>
        <taxon>Gunneridae</taxon>
        <taxon>Pentapetalae</taxon>
        <taxon>asterids</taxon>
        <taxon>campanulids</taxon>
        <taxon>Asterales</taxon>
        <taxon>Asteraceae</taxon>
        <taxon>Cichorioideae</taxon>
        <taxon>Cichorieae</taxon>
        <taxon>Lactucinae</taxon>
        <taxon>Lactuca</taxon>
    </lineage>
</organism>
<dbReference type="AlphaFoldDB" id="A0AAU9MB43"/>
<keyword evidence="2" id="KW-0472">Membrane</keyword>
<keyword evidence="2" id="KW-0812">Transmembrane</keyword>
<reference evidence="3 4" key="1">
    <citation type="submission" date="2022-01" db="EMBL/GenBank/DDBJ databases">
        <authorList>
            <person name="Xiong W."/>
            <person name="Schranz E."/>
        </authorList>
    </citation>
    <scope>NUCLEOTIDE SEQUENCE [LARGE SCALE GENOMIC DNA]</scope>
</reference>
<evidence type="ECO:0000256" key="2">
    <source>
        <dbReference type="SAM" id="Phobius"/>
    </source>
</evidence>
<protein>
    <submittedName>
        <fullName evidence="3">Uncharacterized protein</fullName>
    </submittedName>
</protein>
<accession>A0AAU9MB43</accession>
<dbReference type="Gene3D" id="3.40.50.1000">
    <property type="entry name" value="HAD superfamily/HAD-like"/>
    <property type="match status" value="1"/>
</dbReference>
<evidence type="ECO:0000313" key="3">
    <source>
        <dbReference type="EMBL" id="CAH1423955.1"/>
    </source>
</evidence>
<gene>
    <name evidence="3" type="ORF">LVIROSA_LOCUS11204</name>
</gene>
<dbReference type="Gene3D" id="1.20.1110.10">
    <property type="entry name" value="Calcium-transporting ATPase, transmembrane domain"/>
    <property type="match status" value="1"/>
</dbReference>
<dbReference type="Proteomes" id="UP001157418">
    <property type="component" value="Unassembled WGS sequence"/>
</dbReference>
<dbReference type="EMBL" id="CAKMRJ010001209">
    <property type="protein sequence ID" value="CAH1423955.1"/>
    <property type="molecule type" value="Genomic_DNA"/>
</dbReference>